<gene>
    <name evidence="8" type="primary">purQ</name>
    <name evidence="9" type="ORF">CKO21_01150</name>
</gene>
<comment type="function">
    <text evidence="8">Part of the phosphoribosylformylglycinamidine synthase complex involved in the purines biosynthetic pathway. Catalyzes the ATP-dependent conversion of formylglycinamide ribonucleotide (FGAR) and glutamine to yield formylglycinamidine ribonucleotide (FGAM) and glutamate. The FGAM synthase complex is composed of three subunits. PurQ produces an ammonia molecule by converting glutamine to glutamate. PurL transfers the ammonia molecule to FGAR to form FGAM in an ATP-dependent manner. PurS interacts with PurQ and PurL and is thought to assist in the transfer of the ammonia molecule from PurQ to PurL.</text>
</comment>
<comment type="catalytic activity">
    <reaction evidence="8">
        <text>N(2)-formyl-N(1)-(5-phospho-beta-D-ribosyl)glycinamide + L-glutamine + ATP + H2O = 2-formamido-N(1)-(5-O-phospho-beta-D-ribosyl)acetamidine + L-glutamate + ADP + phosphate + H(+)</text>
        <dbReference type="Rhea" id="RHEA:17129"/>
        <dbReference type="ChEBI" id="CHEBI:15377"/>
        <dbReference type="ChEBI" id="CHEBI:15378"/>
        <dbReference type="ChEBI" id="CHEBI:29985"/>
        <dbReference type="ChEBI" id="CHEBI:30616"/>
        <dbReference type="ChEBI" id="CHEBI:43474"/>
        <dbReference type="ChEBI" id="CHEBI:58359"/>
        <dbReference type="ChEBI" id="CHEBI:147286"/>
        <dbReference type="ChEBI" id="CHEBI:147287"/>
        <dbReference type="ChEBI" id="CHEBI:456216"/>
        <dbReference type="EC" id="6.3.5.3"/>
    </reaction>
</comment>
<dbReference type="SUPFAM" id="SSF52317">
    <property type="entry name" value="Class I glutamine amidotransferase-like"/>
    <property type="match status" value="1"/>
</dbReference>
<dbReference type="NCBIfam" id="TIGR01737">
    <property type="entry name" value="FGAM_synth_I"/>
    <property type="match status" value="1"/>
</dbReference>
<reference evidence="9" key="2">
    <citation type="journal article" date="2020" name="Microorganisms">
        <title>Osmotic Adaptation and Compatible Solute Biosynthesis of Phototrophic Bacteria as Revealed from Genome Analyses.</title>
        <authorList>
            <person name="Imhoff J.F."/>
            <person name="Rahn T."/>
            <person name="Kunzel S."/>
            <person name="Keller A."/>
            <person name="Neulinger S.C."/>
        </authorList>
    </citation>
    <scope>NUCLEOTIDE SEQUENCE</scope>
    <source>
        <strain evidence="9">DSM 9154</strain>
    </source>
</reference>
<dbReference type="GO" id="GO:0006189">
    <property type="term" value="P:'de novo' IMP biosynthetic process"/>
    <property type="evidence" value="ECO:0007669"/>
    <property type="project" value="UniProtKB-UniRule"/>
</dbReference>
<keyword evidence="3 8" id="KW-0547">Nucleotide-binding</keyword>
<keyword evidence="6 8" id="KW-0067">ATP-binding</keyword>
<protein>
    <recommendedName>
        <fullName evidence="8">Phosphoribosylformylglycinamidine synthase subunit PurQ</fullName>
        <shortName evidence="8">FGAM synthase</shortName>
        <ecNumber evidence="8">6.3.5.3</ecNumber>
    </recommendedName>
    <alternativeName>
        <fullName evidence="8">Formylglycinamide ribonucleotide amidotransferase subunit I</fullName>
        <shortName evidence="8">FGAR amidotransferase I</shortName>
        <shortName evidence="8">FGAR-AT I</shortName>
    </alternativeName>
    <alternativeName>
        <fullName evidence="8">Glutaminase PurQ</fullName>
        <ecNumber evidence="8">3.5.1.2</ecNumber>
    </alternativeName>
    <alternativeName>
        <fullName evidence="8">Phosphoribosylformylglycinamidine synthase subunit I</fullName>
    </alternativeName>
</protein>
<keyword evidence="4 8" id="KW-0658">Purine biosynthesis</keyword>
<evidence type="ECO:0000256" key="8">
    <source>
        <dbReference type="HAMAP-Rule" id="MF_00421"/>
    </source>
</evidence>
<dbReference type="InterPro" id="IPR029062">
    <property type="entry name" value="Class_I_gatase-like"/>
</dbReference>
<organism evidence="9 10">
    <name type="scientific">Rhodovibrio salinarum</name>
    <dbReference type="NCBI Taxonomy" id="1087"/>
    <lineage>
        <taxon>Bacteria</taxon>
        <taxon>Pseudomonadati</taxon>
        <taxon>Pseudomonadota</taxon>
        <taxon>Alphaproteobacteria</taxon>
        <taxon>Rhodospirillales</taxon>
        <taxon>Rhodovibrionaceae</taxon>
        <taxon>Rhodovibrio</taxon>
    </lineage>
</organism>
<dbReference type="CDD" id="cd01740">
    <property type="entry name" value="GATase1_FGAR_AT"/>
    <property type="match status" value="1"/>
</dbReference>
<evidence type="ECO:0000256" key="7">
    <source>
        <dbReference type="ARBA" id="ARBA00022962"/>
    </source>
</evidence>
<dbReference type="InterPro" id="IPR010075">
    <property type="entry name" value="PRibForGlyAmidine_synth_PurQ"/>
</dbReference>
<comment type="subcellular location">
    <subcellularLocation>
        <location evidence="8">Cytoplasm</location>
    </subcellularLocation>
</comment>
<reference evidence="9" key="1">
    <citation type="submission" date="2017-08" db="EMBL/GenBank/DDBJ databases">
        <authorList>
            <person name="Imhoff J.F."/>
            <person name="Rahn T."/>
            <person name="Kuenzel S."/>
            <person name="Neulinger S.C."/>
        </authorList>
    </citation>
    <scope>NUCLEOTIDE SEQUENCE</scope>
    <source>
        <strain evidence="9">DSM 9154</strain>
    </source>
</reference>
<dbReference type="GO" id="GO:0004642">
    <property type="term" value="F:phosphoribosylformylglycinamidine synthase activity"/>
    <property type="evidence" value="ECO:0007669"/>
    <property type="project" value="UniProtKB-UniRule"/>
</dbReference>
<dbReference type="SMART" id="SM01211">
    <property type="entry name" value="GATase_5"/>
    <property type="match status" value="1"/>
</dbReference>
<dbReference type="PROSITE" id="PS51273">
    <property type="entry name" value="GATASE_TYPE_1"/>
    <property type="match status" value="1"/>
</dbReference>
<dbReference type="Proteomes" id="UP000778970">
    <property type="component" value="Unassembled WGS sequence"/>
</dbReference>
<comment type="caution">
    <text evidence="9">The sequence shown here is derived from an EMBL/GenBank/DDBJ whole genome shotgun (WGS) entry which is preliminary data.</text>
</comment>
<feature type="active site" description="Nucleophile" evidence="8">
    <location>
        <position position="86"/>
    </location>
</feature>
<name>A0A934QFU1_9PROT</name>
<dbReference type="GO" id="GO:0005737">
    <property type="term" value="C:cytoplasm"/>
    <property type="evidence" value="ECO:0007669"/>
    <property type="project" value="UniProtKB-SubCell"/>
</dbReference>
<evidence type="ECO:0000256" key="2">
    <source>
        <dbReference type="ARBA" id="ARBA00022598"/>
    </source>
</evidence>
<sequence length="229" mass="24781">MQAAVIVFPGSNCDRDVAVALERASGQRPLMVWHKDSVLPDVDLIVLPGGFSYGDYLRSGAIAAHSPVLRDVKARAEKGTAVLGICNGFQVLIESGLLPGGLLRNESLKYICKDVGLTVQSNESVFTRHYHSDQRVVFPIAHGDGNYFIDESGRKRLEDEERIAFRYCDTKGQVTPEANPNGSVANIAGIYNKQRNVLGMMPHPERLADPALGGNDGAAMFDGLVEALS</sequence>
<feature type="active site" evidence="8">
    <location>
        <position position="205"/>
    </location>
</feature>
<dbReference type="Pfam" id="PF13507">
    <property type="entry name" value="GATase_5"/>
    <property type="match status" value="1"/>
</dbReference>
<keyword evidence="5 8" id="KW-0378">Hydrolase</keyword>
<dbReference type="EMBL" id="NRRE01000007">
    <property type="protein sequence ID" value="MBK1695852.1"/>
    <property type="molecule type" value="Genomic_DNA"/>
</dbReference>
<keyword evidence="7 8" id="KW-0315">Glutamine amidotransferase</keyword>
<dbReference type="PANTHER" id="PTHR47552:SF1">
    <property type="entry name" value="PHOSPHORIBOSYLFORMYLGLYCINAMIDINE SYNTHASE SUBUNIT PURQ"/>
    <property type="match status" value="1"/>
</dbReference>
<comment type="catalytic activity">
    <reaction evidence="8">
        <text>L-glutamine + H2O = L-glutamate + NH4(+)</text>
        <dbReference type="Rhea" id="RHEA:15889"/>
        <dbReference type="ChEBI" id="CHEBI:15377"/>
        <dbReference type="ChEBI" id="CHEBI:28938"/>
        <dbReference type="ChEBI" id="CHEBI:29985"/>
        <dbReference type="ChEBI" id="CHEBI:58359"/>
        <dbReference type="EC" id="3.5.1.2"/>
    </reaction>
</comment>
<accession>A0A934QFU1</accession>
<proteinExistence type="inferred from homology"/>
<feature type="active site" evidence="8">
    <location>
        <position position="203"/>
    </location>
</feature>
<keyword evidence="2 8" id="KW-0436">Ligase</keyword>
<dbReference type="AlphaFoldDB" id="A0A934QFU1"/>
<dbReference type="GO" id="GO:0005524">
    <property type="term" value="F:ATP binding"/>
    <property type="evidence" value="ECO:0007669"/>
    <property type="project" value="UniProtKB-KW"/>
</dbReference>
<dbReference type="RefSeq" id="WP_027288192.1">
    <property type="nucleotide sequence ID" value="NZ_NRRE01000007.1"/>
</dbReference>
<dbReference type="EC" id="6.3.5.3" evidence="8"/>
<dbReference type="HAMAP" id="MF_00421">
    <property type="entry name" value="PurQ"/>
    <property type="match status" value="1"/>
</dbReference>
<dbReference type="NCBIfam" id="NF002957">
    <property type="entry name" value="PRK03619.1"/>
    <property type="match status" value="1"/>
</dbReference>
<comment type="subunit">
    <text evidence="8">Part of the FGAM synthase complex composed of 1 PurL, 1 PurQ and 2 PurS subunits.</text>
</comment>
<dbReference type="EC" id="3.5.1.2" evidence="8"/>
<evidence type="ECO:0000313" key="10">
    <source>
        <dbReference type="Proteomes" id="UP000778970"/>
    </source>
</evidence>
<keyword evidence="10" id="KW-1185">Reference proteome</keyword>
<evidence type="ECO:0000256" key="4">
    <source>
        <dbReference type="ARBA" id="ARBA00022755"/>
    </source>
</evidence>
<evidence type="ECO:0000256" key="3">
    <source>
        <dbReference type="ARBA" id="ARBA00022741"/>
    </source>
</evidence>
<evidence type="ECO:0000256" key="1">
    <source>
        <dbReference type="ARBA" id="ARBA00022490"/>
    </source>
</evidence>
<evidence type="ECO:0000256" key="6">
    <source>
        <dbReference type="ARBA" id="ARBA00022840"/>
    </source>
</evidence>
<evidence type="ECO:0000256" key="5">
    <source>
        <dbReference type="ARBA" id="ARBA00022801"/>
    </source>
</evidence>
<evidence type="ECO:0000313" key="9">
    <source>
        <dbReference type="EMBL" id="MBK1695852.1"/>
    </source>
</evidence>
<comment type="pathway">
    <text evidence="8">Purine metabolism; IMP biosynthesis via de novo pathway; 5-amino-1-(5-phospho-D-ribosyl)imidazole from N(2)-formyl-N(1)-(5-phospho-D-ribosyl)glycinamide: step 1/2.</text>
</comment>
<dbReference type="PIRSF" id="PIRSF001586">
    <property type="entry name" value="FGAM_synth_I"/>
    <property type="match status" value="1"/>
</dbReference>
<dbReference type="PANTHER" id="PTHR47552">
    <property type="entry name" value="PHOSPHORIBOSYLFORMYLGLYCINAMIDINE SYNTHASE SUBUNIT PURQ"/>
    <property type="match status" value="1"/>
</dbReference>
<dbReference type="Gene3D" id="3.40.50.880">
    <property type="match status" value="1"/>
</dbReference>
<keyword evidence="1 8" id="KW-0963">Cytoplasm</keyword>
<dbReference type="GO" id="GO:0004359">
    <property type="term" value="F:glutaminase activity"/>
    <property type="evidence" value="ECO:0007669"/>
    <property type="project" value="UniProtKB-EC"/>
</dbReference>